<evidence type="ECO:0000256" key="3">
    <source>
        <dbReference type="ARBA" id="ARBA00022676"/>
    </source>
</evidence>
<protein>
    <recommendedName>
        <fullName evidence="9">Glycosyltransferase RgtA/B/C/D-like domain-containing protein</fullName>
    </recommendedName>
</protein>
<evidence type="ECO:0000256" key="2">
    <source>
        <dbReference type="ARBA" id="ARBA00022475"/>
    </source>
</evidence>
<keyword evidence="5 8" id="KW-0812">Transmembrane</keyword>
<evidence type="ECO:0000256" key="8">
    <source>
        <dbReference type="SAM" id="Phobius"/>
    </source>
</evidence>
<keyword evidence="4" id="KW-0808">Transferase</keyword>
<reference evidence="10 11" key="1">
    <citation type="submission" date="2017-09" db="EMBL/GenBank/DDBJ databases">
        <title>Bloom of a denitrifying methanotroph, Candidatus Methylomirabilis limnetica, in a deep stratified lake.</title>
        <authorList>
            <person name="Graf J.S."/>
            <person name="Marchant H.K."/>
            <person name="Tienken D."/>
            <person name="Hach P.F."/>
            <person name="Brand A."/>
            <person name="Schubert C.J."/>
            <person name="Kuypers M.M."/>
            <person name="Milucka J."/>
        </authorList>
    </citation>
    <scope>NUCLEOTIDE SEQUENCE [LARGE SCALE GENOMIC DNA]</scope>
    <source>
        <strain evidence="10 11">Zug</strain>
    </source>
</reference>
<sequence length="591" mass="65395">MLWPGPQSASWQVGSSVGLRPFPLCMGTPEKATPAVTSSRRWVREVAVTTLLLGVGLLLFFYRLDSLYLFDADEPAYAEAAREMLISGDWITPHFNFQPRFDKPILFYWLIALAYKSFGIGEYAARFWSAAFAAGLTASIYLFGRQLLGRRGACIAALAFATNVGTIVLGRAAVTDMTLAFCMTWALFCFFDVYRATDKTHESLLFVGYLAVALAVLTKGPIGLLLPGLVIGLFLIIRRKVRATLSRLRLLSGLALFTVIALPWYVLVLRENGWTFVQGFFVQHHLNRYLGVVSSHVGGPLYFLPVVALGYFPWSGTLPNAFGHLWAIRSRLRDELTGRQELLLFLWVWCGVVVLFFSFSHTKLPSYIFPAVPALALLTGAAGEAAIDERQQGWRWERACDWLVGGMACSLAVILLFLPSIADRIRLREAPDIPPFDFGLAPYVLAVLLLVGLGLALVARRRGQGDMAVAATAVTMILSIVLAVHQVAPAIQESLQKSLHDFAIIARQELRHGDILVAYDLNAPSLVFYSKRQVAIIKRGEEAGFHGLAVSYGRLFIVAKAAAETRLQQVPDIFPLDRRGGYVLYSNRYSP</sequence>
<feature type="transmembrane region" description="Helical" evidence="8">
    <location>
        <begin position="208"/>
        <end position="236"/>
    </location>
</feature>
<feature type="transmembrane region" description="Helical" evidence="8">
    <location>
        <begin position="342"/>
        <end position="361"/>
    </location>
</feature>
<feature type="transmembrane region" description="Helical" evidence="8">
    <location>
        <begin position="302"/>
        <end position="322"/>
    </location>
</feature>
<dbReference type="GO" id="GO:0010041">
    <property type="term" value="P:response to iron(III) ion"/>
    <property type="evidence" value="ECO:0007669"/>
    <property type="project" value="TreeGrafter"/>
</dbReference>
<dbReference type="GO" id="GO:0006493">
    <property type="term" value="P:protein O-linked glycosylation"/>
    <property type="evidence" value="ECO:0007669"/>
    <property type="project" value="InterPro"/>
</dbReference>
<accession>A0A2T4TY62</accession>
<evidence type="ECO:0000256" key="7">
    <source>
        <dbReference type="ARBA" id="ARBA00023136"/>
    </source>
</evidence>
<feature type="domain" description="Glycosyltransferase RgtA/B/C/D-like" evidence="9">
    <location>
        <begin position="102"/>
        <end position="264"/>
    </location>
</feature>
<organism evidence="10 11">
    <name type="scientific">Candidatus Methylomirabilis limnetica</name>
    <dbReference type="NCBI Taxonomy" id="2033718"/>
    <lineage>
        <taxon>Bacteria</taxon>
        <taxon>Candidatus Methylomirabilota</taxon>
        <taxon>Candidatus Methylomirabilia</taxon>
        <taxon>Candidatus Methylomirabilales</taxon>
        <taxon>Candidatus Methylomirabilaceae</taxon>
        <taxon>Candidatus Methylomirabilis</taxon>
    </lineage>
</organism>
<feature type="transmembrane region" description="Helical" evidence="8">
    <location>
        <begin position="399"/>
        <end position="420"/>
    </location>
</feature>
<keyword evidence="2" id="KW-1003">Cell membrane</keyword>
<feature type="transmembrane region" description="Helical" evidence="8">
    <location>
        <begin position="367"/>
        <end position="387"/>
    </location>
</feature>
<proteinExistence type="predicted"/>
<feature type="transmembrane region" description="Helical" evidence="8">
    <location>
        <begin position="468"/>
        <end position="488"/>
    </location>
</feature>
<dbReference type="PANTHER" id="PTHR33908">
    <property type="entry name" value="MANNOSYLTRANSFERASE YKCB-RELATED"/>
    <property type="match status" value="1"/>
</dbReference>
<evidence type="ECO:0000259" key="9">
    <source>
        <dbReference type="Pfam" id="PF13231"/>
    </source>
</evidence>
<name>A0A2T4TY62_9BACT</name>
<gene>
    <name evidence="10" type="ORF">CLG94_06385</name>
</gene>
<feature type="transmembrane region" description="Helical" evidence="8">
    <location>
        <begin position="46"/>
        <end position="64"/>
    </location>
</feature>
<feature type="transmembrane region" description="Helical" evidence="8">
    <location>
        <begin position="123"/>
        <end position="143"/>
    </location>
</feature>
<evidence type="ECO:0000256" key="6">
    <source>
        <dbReference type="ARBA" id="ARBA00022989"/>
    </source>
</evidence>
<dbReference type="InterPro" id="IPR038731">
    <property type="entry name" value="RgtA/B/C-like"/>
</dbReference>
<keyword evidence="6 8" id="KW-1133">Transmembrane helix</keyword>
<dbReference type="PANTHER" id="PTHR33908:SF3">
    <property type="entry name" value="UNDECAPRENYL PHOSPHATE-ALPHA-4-AMINO-4-DEOXY-L-ARABINOSE ARABINOSYL TRANSFERASE"/>
    <property type="match status" value="1"/>
</dbReference>
<feature type="transmembrane region" description="Helical" evidence="8">
    <location>
        <begin position="155"/>
        <end position="188"/>
    </location>
</feature>
<dbReference type="GO" id="GO:0005886">
    <property type="term" value="C:plasma membrane"/>
    <property type="evidence" value="ECO:0007669"/>
    <property type="project" value="UniProtKB-SubCell"/>
</dbReference>
<dbReference type="GO" id="GO:0016763">
    <property type="term" value="F:pentosyltransferase activity"/>
    <property type="evidence" value="ECO:0007669"/>
    <property type="project" value="TreeGrafter"/>
</dbReference>
<feature type="transmembrane region" description="Helical" evidence="8">
    <location>
        <begin position="440"/>
        <end position="459"/>
    </location>
</feature>
<keyword evidence="11" id="KW-1185">Reference proteome</keyword>
<evidence type="ECO:0000256" key="5">
    <source>
        <dbReference type="ARBA" id="ARBA00022692"/>
    </source>
</evidence>
<evidence type="ECO:0000313" key="10">
    <source>
        <dbReference type="EMBL" id="PTL36055.1"/>
    </source>
</evidence>
<dbReference type="Proteomes" id="UP000241436">
    <property type="component" value="Unassembled WGS sequence"/>
</dbReference>
<evidence type="ECO:0000256" key="1">
    <source>
        <dbReference type="ARBA" id="ARBA00004651"/>
    </source>
</evidence>
<dbReference type="AlphaFoldDB" id="A0A2T4TY62"/>
<comment type="caution">
    <text evidence="10">The sequence shown here is derived from an EMBL/GenBank/DDBJ whole genome shotgun (WGS) entry which is preliminary data.</text>
</comment>
<keyword evidence="3" id="KW-0328">Glycosyltransferase</keyword>
<dbReference type="GO" id="GO:0009103">
    <property type="term" value="P:lipopolysaccharide biosynthetic process"/>
    <property type="evidence" value="ECO:0007669"/>
    <property type="project" value="UniProtKB-ARBA"/>
</dbReference>
<comment type="subcellular location">
    <subcellularLocation>
        <location evidence="1">Cell membrane</location>
        <topology evidence="1">Multi-pass membrane protein</topology>
    </subcellularLocation>
</comment>
<dbReference type="EMBL" id="NVQC01000018">
    <property type="protein sequence ID" value="PTL36055.1"/>
    <property type="molecule type" value="Genomic_DNA"/>
</dbReference>
<dbReference type="GO" id="GO:0000030">
    <property type="term" value="F:mannosyltransferase activity"/>
    <property type="evidence" value="ECO:0007669"/>
    <property type="project" value="InterPro"/>
</dbReference>
<evidence type="ECO:0000256" key="4">
    <source>
        <dbReference type="ARBA" id="ARBA00022679"/>
    </source>
</evidence>
<keyword evidence="7 8" id="KW-0472">Membrane</keyword>
<feature type="transmembrane region" description="Helical" evidence="8">
    <location>
        <begin position="248"/>
        <end position="267"/>
    </location>
</feature>
<dbReference type="Pfam" id="PF13231">
    <property type="entry name" value="PMT_2"/>
    <property type="match status" value="1"/>
</dbReference>
<dbReference type="InterPro" id="IPR050297">
    <property type="entry name" value="LipidA_mod_glycosyltrf_83"/>
</dbReference>
<evidence type="ECO:0000313" key="11">
    <source>
        <dbReference type="Proteomes" id="UP000241436"/>
    </source>
</evidence>
<reference evidence="11" key="2">
    <citation type="journal article" date="2018" name="Environ. Microbiol.">
        <title>Bloom of a denitrifying methanotroph, 'Candidatus Methylomirabilis limnetica', in a deep stratified lake.</title>
        <authorList>
            <person name="Graf J.S."/>
            <person name="Mayr M.J."/>
            <person name="Marchant H.K."/>
            <person name="Tienken D."/>
            <person name="Hach P.F."/>
            <person name="Brand A."/>
            <person name="Schubert C.J."/>
            <person name="Kuypers M.M."/>
            <person name="Milucka J."/>
        </authorList>
    </citation>
    <scope>NUCLEOTIDE SEQUENCE [LARGE SCALE GENOMIC DNA]</scope>
    <source>
        <strain evidence="11">Zug</strain>
    </source>
</reference>